<dbReference type="EMBL" id="VEVO01000022">
    <property type="protein sequence ID" value="KAF0024026.1"/>
    <property type="molecule type" value="Genomic_DNA"/>
</dbReference>
<proteinExistence type="predicted"/>
<comment type="caution">
    <text evidence="2">The sequence shown here is derived from an EMBL/GenBank/DDBJ whole genome shotgun (WGS) entry which is preliminary data.</text>
</comment>
<feature type="signal peptide" evidence="1">
    <location>
        <begin position="1"/>
        <end position="22"/>
    </location>
</feature>
<dbReference type="AlphaFoldDB" id="A0A6A4RNB8"/>
<evidence type="ECO:0000313" key="3">
    <source>
        <dbReference type="Proteomes" id="UP000438429"/>
    </source>
</evidence>
<protein>
    <submittedName>
        <fullName evidence="2">Uncharacterized protein</fullName>
    </submittedName>
</protein>
<name>A0A6A4RNB8_SCOMX</name>
<organism evidence="2 3">
    <name type="scientific">Scophthalmus maximus</name>
    <name type="common">Turbot</name>
    <name type="synonym">Psetta maxima</name>
    <dbReference type="NCBI Taxonomy" id="52904"/>
    <lineage>
        <taxon>Eukaryota</taxon>
        <taxon>Metazoa</taxon>
        <taxon>Chordata</taxon>
        <taxon>Craniata</taxon>
        <taxon>Vertebrata</taxon>
        <taxon>Euteleostomi</taxon>
        <taxon>Actinopterygii</taxon>
        <taxon>Neopterygii</taxon>
        <taxon>Teleostei</taxon>
        <taxon>Neoteleostei</taxon>
        <taxon>Acanthomorphata</taxon>
        <taxon>Carangaria</taxon>
        <taxon>Pleuronectiformes</taxon>
        <taxon>Pleuronectoidei</taxon>
        <taxon>Scophthalmidae</taxon>
        <taxon>Scophthalmus</taxon>
    </lineage>
</organism>
<evidence type="ECO:0000313" key="2">
    <source>
        <dbReference type="EMBL" id="KAF0024026.1"/>
    </source>
</evidence>
<keyword evidence="1" id="KW-0732">Signal</keyword>
<reference evidence="2 3" key="1">
    <citation type="submission" date="2019-06" db="EMBL/GenBank/DDBJ databases">
        <title>Draft genomes of female and male turbot (Scophthalmus maximus).</title>
        <authorList>
            <person name="Xu H."/>
            <person name="Xu X.-W."/>
            <person name="Shao C."/>
            <person name="Chen S."/>
        </authorList>
    </citation>
    <scope>NUCLEOTIDE SEQUENCE [LARGE SCALE GENOMIC DNA]</scope>
    <source>
        <strain evidence="2">Ysfricsl-2016a</strain>
        <tissue evidence="2">Blood</tissue>
    </source>
</reference>
<dbReference type="Proteomes" id="UP000438429">
    <property type="component" value="Unassembled WGS sequence"/>
</dbReference>
<sequence>MRPELWLVPVLVPVLWLVLSEAARAPPLGPQEDGESRDMILTVDHKKSVFIMKGRENNECDVIDKFVCKLWKIRPDRK</sequence>
<gene>
    <name evidence="2" type="ORF">F2P81_024656</name>
</gene>
<accession>A0A6A4RNB8</accession>
<feature type="chain" id="PRO_5025528263" evidence="1">
    <location>
        <begin position="23"/>
        <end position="78"/>
    </location>
</feature>
<evidence type="ECO:0000256" key="1">
    <source>
        <dbReference type="SAM" id="SignalP"/>
    </source>
</evidence>